<protein>
    <submittedName>
        <fullName evidence="1">Uncharacterized protein</fullName>
    </submittedName>
</protein>
<dbReference type="KEGG" id="bcib:IM45_246"/>
<proteinExistence type="predicted"/>
<accession>A0A088N0X7</accession>
<gene>
    <name evidence="1" type="ORF">IM45_246</name>
</gene>
<name>A0A088N0X7_9GAMM</name>
<sequence>MLSLVSMIDLDNFPEIQNCDHLLLSRIYLELHSSRKVALVIGCIA</sequence>
<evidence type="ECO:0000313" key="2">
    <source>
        <dbReference type="Proteomes" id="UP000067325"/>
    </source>
</evidence>
<dbReference type="EMBL" id="CP008985">
    <property type="protein sequence ID" value="AIN47006.1"/>
    <property type="molecule type" value="Genomic_DNA"/>
</dbReference>
<evidence type="ECO:0000313" key="1">
    <source>
        <dbReference type="EMBL" id="AIN47006.1"/>
    </source>
</evidence>
<dbReference type="AlphaFoldDB" id="A0A088N0X7"/>
<reference evidence="1 2" key="1">
    <citation type="journal article" date="2014" name="MBio">
        <title>Differential genome evolution between companion symbionts in an insect-bacterial symbiosis.</title>
        <authorList>
            <person name="Bennett G.M."/>
            <person name="McCutcheon J.P."/>
            <person name="MacDonald B.R."/>
            <person name="Romanovicz D."/>
            <person name="Moran N.A."/>
        </authorList>
    </citation>
    <scope>NUCLEOTIDE SEQUENCE [LARGE SCALE GENOMIC DNA]</scope>
    <source>
        <strain evidence="1 2">BGSS</strain>
    </source>
</reference>
<dbReference type="Proteomes" id="UP000067325">
    <property type="component" value="Chromosome"/>
</dbReference>
<organism evidence="1 2">
    <name type="scientific">Candidatus Palibaumannia cicadellinicola</name>
    <dbReference type="NCBI Taxonomy" id="186490"/>
    <lineage>
        <taxon>Bacteria</taxon>
        <taxon>Pseudomonadati</taxon>
        <taxon>Pseudomonadota</taxon>
        <taxon>Gammaproteobacteria</taxon>
        <taxon>Candidatus Palibaumannia</taxon>
    </lineage>
</organism>